<keyword evidence="8" id="KW-1278">Translocase</keyword>
<gene>
    <name evidence="8" type="primary">rnfC</name>
    <name evidence="10" type="ORF">HCT46_00400</name>
</gene>
<dbReference type="PROSITE" id="PS00198">
    <property type="entry name" value="4FE4S_FER_1"/>
    <property type="match status" value="1"/>
</dbReference>
<evidence type="ECO:0000256" key="2">
    <source>
        <dbReference type="ARBA" id="ARBA00022485"/>
    </source>
</evidence>
<dbReference type="Pfam" id="PF01512">
    <property type="entry name" value="Complex1_51K"/>
    <property type="match status" value="1"/>
</dbReference>
<keyword evidence="2 8" id="KW-0004">4Fe-4S</keyword>
<keyword evidence="5 8" id="KW-0249">Electron transport</keyword>
<comment type="caution">
    <text evidence="10">The sequence shown here is derived from an EMBL/GenBank/DDBJ whole genome shotgun (WGS) entry which is preliminary data.</text>
</comment>
<keyword evidence="1 8" id="KW-0813">Transport</keyword>
<feature type="binding site" evidence="8">
    <location>
        <position position="410"/>
    </location>
    <ligand>
        <name>[4Fe-4S] cluster</name>
        <dbReference type="ChEBI" id="CHEBI:49883"/>
        <label>2</label>
    </ligand>
</feature>
<accession>A0A968GBJ4</accession>
<dbReference type="Pfam" id="PF13237">
    <property type="entry name" value="Fer4_10"/>
    <property type="match status" value="1"/>
</dbReference>
<dbReference type="EMBL" id="JAATLK010000001">
    <property type="protein sequence ID" value="NIZ46388.1"/>
    <property type="molecule type" value="Genomic_DNA"/>
</dbReference>
<dbReference type="SUPFAM" id="SSF46548">
    <property type="entry name" value="alpha-helical ferredoxin"/>
    <property type="match status" value="1"/>
</dbReference>
<feature type="domain" description="4Fe-4S ferredoxin-type" evidence="9">
    <location>
        <begin position="358"/>
        <end position="388"/>
    </location>
</feature>
<evidence type="ECO:0000256" key="7">
    <source>
        <dbReference type="ARBA" id="ARBA00023014"/>
    </source>
</evidence>
<dbReference type="Gene3D" id="3.30.70.20">
    <property type="match status" value="1"/>
</dbReference>
<keyword evidence="8" id="KW-1003">Cell membrane</keyword>
<dbReference type="PANTHER" id="PTHR43034:SF2">
    <property type="entry name" value="ION-TRANSLOCATING OXIDOREDUCTASE COMPLEX SUBUNIT C"/>
    <property type="match status" value="1"/>
</dbReference>
<dbReference type="GO" id="GO:0009055">
    <property type="term" value="F:electron transfer activity"/>
    <property type="evidence" value="ECO:0007669"/>
    <property type="project" value="InterPro"/>
</dbReference>
<dbReference type="GO" id="GO:0005886">
    <property type="term" value="C:plasma membrane"/>
    <property type="evidence" value="ECO:0007669"/>
    <property type="project" value="UniProtKB-SubCell"/>
</dbReference>
<reference evidence="10" key="1">
    <citation type="submission" date="2020-03" db="EMBL/GenBank/DDBJ databases">
        <title>Spirochaetal bacteria isolated from arthropods constitute a novel genus Entomospira genus novum within the order Spirochaetales.</title>
        <authorList>
            <person name="Grana-Miraglia L."/>
            <person name="Sikutova S."/>
            <person name="Fingerle V."/>
            <person name="Sing A."/>
            <person name="Castillo-Ramirez S."/>
            <person name="Margos G."/>
            <person name="Rudolf I."/>
        </authorList>
    </citation>
    <scope>NUCLEOTIDE SEQUENCE</scope>
    <source>
        <strain evidence="10">BR208</strain>
    </source>
</reference>
<sequence length="447" mass="49187">MHQRKSTNIGVKISSLKDELRESPLRFAAIPITAYYPLVQHDGKEALPVVRVGDRVEEGMLLAKATATQSINIHSAVPGVVRAIRDQVNHKGKKTSFIEIATGGRFKVQSIETIRDYSSWSKQQILSEIAMRGLVDMGGSALPLHSKWSVKEPVEVLIIEAVEQEPYLASDYRLLVERMQEIINGIVIAIRLLEPKKIVLSSYRSTLGIITELIASLQVLAPSLEIEPLVLKERYPQGAAKLLVYYATGLRLGAKETPESVGCMLVNVATFVAVYDALAFAKPLVERAITISGKGIVSPANLIVKLGTPIKFLIEECGGLTQERVTLIAHGPMLGRMVIDDQTPLTKEMSGILALLPKEVKPSRPTACIGCNACRKVCPLNLAPKEMYYSILSDRPDKAIGYGLSECINCGVCSYNCPARIELSHTFSCMQSQLEQEEQYSNQKRDK</sequence>
<dbReference type="SUPFAM" id="SSF142019">
    <property type="entry name" value="Nqo1 FMN-binding domain-like"/>
    <property type="match status" value="1"/>
</dbReference>
<keyword evidence="11" id="KW-1185">Reference proteome</keyword>
<comment type="subunit">
    <text evidence="8">The complex is composed of six subunits: RnfA, RnfB, RnfC, RnfD, RnfE and RnfG.</text>
</comment>
<dbReference type="PANTHER" id="PTHR43034">
    <property type="entry name" value="ION-TRANSLOCATING OXIDOREDUCTASE COMPLEX SUBUNIT C"/>
    <property type="match status" value="1"/>
</dbReference>
<name>A0A968GBJ4_9SPIO</name>
<evidence type="ECO:0000256" key="4">
    <source>
        <dbReference type="ARBA" id="ARBA00022737"/>
    </source>
</evidence>
<dbReference type="Pfam" id="PF13375">
    <property type="entry name" value="RnfC_N"/>
    <property type="match status" value="1"/>
</dbReference>
<dbReference type="InterPro" id="IPR019554">
    <property type="entry name" value="Soluble_ligand-bd"/>
</dbReference>
<feature type="domain" description="4Fe-4S ferredoxin-type" evidence="9">
    <location>
        <begin position="398"/>
        <end position="426"/>
    </location>
</feature>
<dbReference type="InterPro" id="IPR017896">
    <property type="entry name" value="4Fe4S_Fe-S-bd"/>
</dbReference>
<dbReference type="InterPro" id="IPR017900">
    <property type="entry name" value="4Fe4S_Fe_S_CS"/>
</dbReference>
<evidence type="ECO:0000256" key="3">
    <source>
        <dbReference type="ARBA" id="ARBA00022723"/>
    </source>
</evidence>
<dbReference type="InterPro" id="IPR026902">
    <property type="entry name" value="RnfC_N"/>
</dbReference>
<keyword evidence="3 8" id="KW-0479">Metal-binding</keyword>
<feature type="binding site" evidence="8">
    <location>
        <position position="374"/>
    </location>
    <ligand>
        <name>[4Fe-4S] cluster</name>
        <dbReference type="ChEBI" id="CHEBI:49883"/>
        <label>1</label>
    </ligand>
</feature>
<dbReference type="InterPro" id="IPR010208">
    <property type="entry name" value="Ion_transpt_RnfC/RsxC"/>
</dbReference>
<evidence type="ECO:0000256" key="1">
    <source>
        <dbReference type="ARBA" id="ARBA00022448"/>
    </source>
</evidence>
<dbReference type="Gene3D" id="3.40.50.11540">
    <property type="entry name" value="NADH-ubiquinone oxidoreductase 51kDa subunit"/>
    <property type="match status" value="1"/>
</dbReference>
<comment type="similarity">
    <text evidence="8">Belongs to the 4Fe4S bacterial-type ferredoxin family. RnfC subfamily.</text>
</comment>
<dbReference type="NCBIfam" id="TIGR01945">
    <property type="entry name" value="rnfC"/>
    <property type="match status" value="1"/>
</dbReference>
<keyword evidence="8" id="KW-0472">Membrane</keyword>
<evidence type="ECO:0000259" key="9">
    <source>
        <dbReference type="PROSITE" id="PS51379"/>
    </source>
</evidence>
<feature type="binding site" evidence="8">
    <location>
        <position position="407"/>
    </location>
    <ligand>
        <name>[4Fe-4S] cluster</name>
        <dbReference type="ChEBI" id="CHEBI:49883"/>
        <label>2</label>
    </ligand>
</feature>
<organism evidence="10 11">
    <name type="scientific">Entomospira nematocerorum</name>
    <dbReference type="NCBI Taxonomy" id="2719987"/>
    <lineage>
        <taxon>Bacteria</taxon>
        <taxon>Pseudomonadati</taxon>
        <taxon>Spirochaetota</taxon>
        <taxon>Spirochaetia</taxon>
        <taxon>Spirochaetales</taxon>
        <taxon>Spirochaetaceae</taxon>
        <taxon>Entomospira</taxon>
    </lineage>
</organism>
<dbReference type="Pfam" id="PF10531">
    <property type="entry name" value="SLBB"/>
    <property type="match status" value="1"/>
</dbReference>
<dbReference type="InterPro" id="IPR011538">
    <property type="entry name" value="Nuo51_FMN-bd"/>
</dbReference>
<evidence type="ECO:0000313" key="11">
    <source>
        <dbReference type="Proteomes" id="UP000752013"/>
    </source>
</evidence>
<dbReference type="HAMAP" id="MF_00461">
    <property type="entry name" value="RsxC_RnfC"/>
    <property type="match status" value="1"/>
</dbReference>
<dbReference type="Proteomes" id="UP000752013">
    <property type="component" value="Unassembled WGS sequence"/>
</dbReference>
<dbReference type="InterPro" id="IPR037225">
    <property type="entry name" value="Nuo51_FMN-bd_sf"/>
</dbReference>
<evidence type="ECO:0000256" key="6">
    <source>
        <dbReference type="ARBA" id="ARBA00023004"/>
    </source>
</evidence>
<evidence type="ECO:0000313" key="10">
    <source>
        <dbReference type="EMBL" id="NIZ46388.1"/>
    </source>
</evidence>
<proteinExistence type="inferred from homology"/>
<feature type="binding site" evidence="8">
    <location>
        <position position="417"/>
    </location>
    <ligand>
        <name>[4Fe-4S] cluster</name>
        <dbReference type="ChEBI" id="CHEBI:49883"/>
        <label>1</label>
    </ligand>
</feature>
<evidence type="ECO:0000256" key="8">
    <source>
        <dbReference type="HAMAP-Rule" id="MF_00461"/>
    </source>
</evidence>
<keyword evidence="4 8" id="KW-0677">Repeat</keyword>
<keyword evidence="6 8" id="KW-0408">Iron</keyword>
<feature type="binding site" evidence="8">
    <location>
        <position position="413"/>
    </location>
    <ligand>
        <name>[4Fe-4S] cluster</name>
        <dbReference type="ChEBI" id="CHEBI:49883"/>
        <label>2</label>
    </ligand>
</feature>
<protein>
    <recommendedName>
        <fullName evidence="8">Ion-translocating oxidoreductase complex subunit C</fullName>
        <ecNumber evidence="8">7.-.-.-</ecNumber>
    </recommendedName>
    <alternativeName>
        <fullName evidence="8">Rnf electron transport complex subunit C</fullName>
    </alternativeName>
</protein>
<dbReference type="GO" id="GO:0046872">
    <property type="term" value="F:metal ion binding"/>
    <property type="evidence" value="ECO:0007669"/>
    <property type="project" value="UniProtKB-KW"/>
</dbReference>
<feature type="binding site" evidence="8">
    <location>
        <position position="378"/>
    </location>
    <ligand>
        <name>[4Fe-4S] cluster</name>
        <dbReference type="ChEBI" id="CHEBI:49883"/>
        <label>2</label>
    </ligand>
</feature>
<comment type="subcellular location">
    <subcellularLocation>
        <location evidence="8">Cell membrane</location>
        <topology evidence="8">Peripheral membrane protein</topology>
    </subcellularLocation>
</comment>
<dbReference type="EC" id="7.-.-.-" evidence="8"/>
<keyword evidence="7 8" id="KW-0411">Iron-sulfur</keyword>
<dbReference type="AlphaFoldDB" id="A0A968GBJ4"/>
<comment type="function">
    <text evidence="8">Part of a membrane-bound complex that couples electron transfer with translocation of ions across the membrane.</text>
</comment>
<dbReference type="PROSITE" id="PS51379">
    <property type="entry name" value="4FE4S_FER_2"/>
    <property type="match status" value="2"/>
</dbReference>
<dbReference type="RefSeq" id="WP_167702857.1">
    <property type="nucleotide sequence ID" value="NZ_CP118168.1"/>
</dbReference>
<dbReference type="GO" id="GO:0022900">
    <property type="term" value="P:electron transport chain"/>
    <property type="evidence" value="ECO:0007669"/>
    <property type="project" value="UniProtKB-UniRule"/>
</dbReference>
<feature type="binding site" evidence="8">
    <location>
        <position position="368"/>
    </location>
    <ligand>
        <name>[4Fe-4S] cluster</name>
        <dbReference type="ChEBI" id="CHEBI:49883"/>
        <label>1</label>
    </ligand>
</feature>
<evidence type="ECO:0000256" key="5">
    <source>
        <dbReference type="ARBA" id="ARBA00022982"/>
    </source>
</evidence>
<comment type="cofactor">
    <cofactor evidence="8">
        <name>[4Fe-4S] cluster</name>
        <dbReference type="ChEBI" id="CHEBI:49883"/>
    </cofactor>
    <text evidence="8">Binds 2 [4Fe-4S] clusters per subunit.</text>
</comment>
<feature type="binding site" evidence="8">
    <location>
        <position position="371"/>
    </location>
    <ligand>
        <name>[4Fe-4S] cluster</name>
        <dbReference type="ChEBI" id="CHEBI:49883"/>
        <label>1</label>
    </ligand>
</feature>
<dbReference type="GO" id="GO:0051539">
    <property type="term" value="F:4 iron, 4 sulfur cluster binding"/>
    <property type="evidence" value="ECO:0007669"/>
    <property type="project" value="UniProtKB-KW"/>
</dbReference>